<dbReference type="CDD" id="cd13565">
    <property type="entry name" value="PBP2_PstS"/>
    <property type="match status" value="1"/>
</dbReference>
<name>A0ABM8BBE8_9BIFI</name>
<evidence type="ECO:0000256" key="6">
    <source>
        <dbReference type="SAM" id="SignalP"/>
    </source>
</evidence>
<dbReference type="PIRSF" id="PIRSF002756">
    <property type="entry name" value="PstS"/>
    <property type="match status" value="1"/>
</dbReference>
<reference evidence="8 9" key="1">
    <citation type="journal article" date="2023" name="Microbiol. Spectr.">
        <title>Symbiosis of Carpenter Bees with Uncharacterized Lactic Acid Bacteria Showing NAD Auxotrophy.</title>
        <authorList>
            <person name="Kawasaki S."/>
            <person name="Ozawa K."/>
            <person name="Mori T."/>
            <person name="Yamamoto A."/>
            <person name="Ito M."/>
            <person name="Ohkuma M."/>
            <person name="Sakamoto M."/>
            <person name="Matsutani M."/>
        </authorList>
    </citation>
    <scope>NUCLEOTIDE SEQUENCE [LARGE SCALE GENOMIC DNA]</scope>
    <source>
        <strain evidence="8 9">KimH</strain>
    </source>
</reference>
<evidence type="ECO:0000313" key="8">
    <source>
        <dbReference type="EMBL" id="BDR54239.1"/>
    </source>
</evidence>
<keyword evidence="6" id="KW-0732">Signal</keyword>
<dbReference type="Gene3D" id="3.40.190.10">
    <property type="entry name" value="Periplasmic binding protein-like II"/>
    <property type="match status" value="2"/>
</dbReference>
<evidence type="ECO:0000256" key="1">
    <source>
        <dbReference type="ARBA" id="ARBA00008725"/>
    </source>
</evidence>
<evidence type="ECO:0000313" key="9">
    <source>
        <dbReference type="Proteomes" id="UP001321748"/>
    </source>
</evidence>
<dbReference type="SUPFAM" id="SSF53850">
    <property type="entry name" value="Periplasmic binding protein-like II"/>
    <property type="match status" value="1"/>
</dbReference>
<dbReference type="InterPro" id="IPR050962">
    <property type="entry name" value="Phosphate-bind_PstS"/>
</dbReference>
<evidence type="ECO:0000256" key="3">
    <source>
        <dbReference type="ARBA" id="ARBA00022592"/>
    </source>
</evidence>
<keyword evidence="9" id="KW-1185">Reference proteome</keyword>
<accession>A0ABM8BBE8</accession>
<feature type="region of interest" description="Disordered" evidence="5">
    <location>
        <begin position="44"/>
        <end position="70"/>
    </location>
</feature>
<dbReference type="PANTHER" id="PTHR42996">
    <property type="entry name" value="PHOSPHATE-BINDING PROTEIN PSTS"/>
    <property type="match status" value="1"/>
</dbReference>
<dbReference type="InterPro" id="IPR005673">
    <property type="entry name" value="ABC_phos-bd_PstS"/>
</dbReference>
<feature type="chain" id="PRO_5046335690" description="Phosphate-binding protein" evidence="6">
    <location>
        <begin position="34"/>
        <end position="395"/>
    </location>
</feature>
<keyword evidence="3 4" id="KW-0592">Phosphate transport</keyword>
<organism evidence="8 9">
    <name type="scientific">Bombiscardovia apis</name>
    <dbReference type="NCBI Taxonomy" id="2932182"/>
    <lineage>
        <taxon>Bacteria</taxon>
        <taxon>Bacillati</taxon>
        <taxon>Actinomycetota</taxon>
        <taxon>Actinomycetes</taxon>
        <taxon>Bifidobacteriales</taxon>
        <taxon>Bifidobacteriaceae</taxon>
        <taxon>Bombiscardovia</taxon>
    </lineage>
</organism>
<dbReference type="EMBL" id="AP026800">
    <property type="protein sequence ID" value="BDR54239.1"/>
    <property type="molecule type" value="Genomic_DNA"/>
</dbReference>
<feature type="domain" description="PBP" evidence="7">
    <location>
        <begin position="57"/>
        <end position="362"/>
    </location>
</feature>
<proteinExistence type="inferred from homology"/>
<evidence type="ECO:0000256" key="2">
    <source>
        <dbReference type="ARBA" id="ARBA00022448"/>
    </source>
</evidence>
<sequence length="395" mass="40778">MQTSRGNGMHKPTFARGAAVVTALSLAFGLAACGDNAPASSAISGASGASSVSGADGGPNLQGEFAGSGASSQQSANEAWIADFHASHNQARISYDPAGSGAGVTALLNGSVIWAGSDEPLNAAQLEQSKSTCARGTAFEVPVYVTPIAFAYNLPSVGLNDSGKHLRMEPETIAAIFQGQITRWNDARLARLNPGVGLPDLPITVVHRSDKSGTTKSLFKYLKAAAGPAWPYEPGENWPNNVGQGAKGTAGLVMTLTQAEGTFGYADAAQTSGLGTVAVKVGESYVPASERGVSKMMDKVKYEAQPQGSLRKLVKVDYQTAEPGAYPVLLVSYDIACQAYQRDASGSKAAFAKSWLSYLASEAGQQQAAANAGSVPLTPAIREQVMQSVQAIEAS</sequence>
<dbReference type="RefSeq" id="WP_317643254.1">
    <property type="nucleotide sequence ID" value="NZ_AP026800.1"/>
</dbReference>
<feature type="signal peptide" evidence="6">
    <location>
        <begin position="1"/>
        <end position="33"/>
    </location>
</feature>
<gene>
    <name evidence="8" type="primary">pstS</name>
    <name evidence="8" type="ORF">KIMH_03500</name>
</gene>
<evidence type="ECO:0000256" key="4">
    <source>
        <dbReference type="PIRNR" id="PIRNR002756"/>
    </source>
</evidence>
<keyword evidence="2 4" id="KW-0813">Transport</keyword>
<feature type="compositionally biased region" description="Low complexity" evidence="5">
    <location>
        <begin position="44"/>
        <end position="54"/>
    </location>
</feature>
<protein>
    <recommendedName>
        <fullName evidence="4">Phosphate-binding protein</fullName>
    </recommendedName>
</protein>
<dbReference type="Pfam" id="PF12849">
    <property type="entry name" value="PBP_like_2"/>
    <property type="match status" value="1"/>
</dbReference>
<dbReference type="InterPro" id="IPR024370">
    <property type="entry name" value="PBP_domain"/>
</dbReference>
<evidence type="ECO:0000259" key="7">
    <source>
        <dbReference type="Pfam" id="PF12849"/>
    </source>
</evidence>
<dbReference type="PROSITE" id="PS51257">
    <property type="entry name" value="PROKAR_LIPOPROTEIN"/>
    <property type="match status" value="1"/>
</dbReference>
<evidence type="ECO:0000256" key="5">
    <source>
        <dbReference type="SAM" id="MobiDB-lite"/>
    </source>
</evidence>
<dbReference type="PANTHER" id="PTHR42996:SF1">
    <property type="entry name" value="PHOSPHATE-BINDING PROTEIN PSTS"/>
    <property type="match status" value="1"/>
</dbReference>
<dbReference type="Proteomes" id="UP001321748">
    <property type="component" value="Chromosome"/>
</dbReference>
<comment type="similarity">
    <text evidence="1 4">Belongs to the PstS family.</text>
</comment>